<dbReference type="EMBL" id="QPKB01000007">
    <property type="protein sequence ID" value="RWR88476.1"/>
    <property type="molecule type" value="Genomic_DNA"/>
</dbReference>
<dbReference type="InterPro" id="IPR051339">
    <property type="entry name" value="DnaJ_subfamily_B"/>
</dbReference>
<dbReference type="PRINTS" id="PR00625">
    <property type="entry name" value="JDOMAIN"/>
</dbReference>
<dbReference type="InterPro" id="IPR001623">
    <property type="entry name" value="DnaJ_domain"/>
</dbReference>
<dbReference type="Gene3D" id="1.10.287.110">
    <property type="entry name" value="DnaJ domain"/>
    <property type="match status" value="1"/>
</dbReference>
<dbReference type="InterPro" id="IPR018253">
    <property type="entry name" value="DnaJ_domain_CS"/>
</dbReference>
<organism evidence="3 4">
    <name type="scientific">Cinnamomum micranthum f. kanehirae</name>
    <dbReference type="NCBI Taxonomy" id="337451"/>
    <lineage>
        <taxon>Eukaryota</taxon>
        <taxon>Viridiplantae</taxon>
        <taxon>Streptophyta</taxon>
        <taxon>Embryophyta</taxon>
        <taxon>Tracheophyta</taxon>
        <taxon>Spermatophyta</taxon>
        <taxon>Magnoliopsida</taxon>
        <taxon>Magnoliidae</taxon>
        <taxon>Laurales</taxon>
        <taxon>Lauraceae</taxon>
        <taxon>Cinnamomum</taxon>
    </lineage>
</organism>
<reference evidence="3 4" key="1">
    <citation type="journal article" date="2019" name="Nat. Plants">
        <title>Stout camphor tree genome fills gaps in understanding of flowering plant genome evolution.</title>
        <authorList>
            <person name="Chaw S.M."/>
            <person name="Liu Y.C."/>
            <person name="Wu Y.W."/>
            <person name="Wang H.Y."/>
            <person name="Lin C.I."/>
            <person name="Wu C.S."/>
            <person name="Ke H.M."/>
            <person name="Chang L.Y."/>
            <person name="Hsu C.Y."/>
            <person name="Yang H.T."/>
            <person name="Sudianto E."/>
            <person name="Hsu M.H."/>
            <person name="Wu K.P."/>
            <person name="Wang L.N."/>
            <person name="Leebens-Mack J.H."/>
            <person name="Tsai I.J."/>
        </authorList>
    </citation>
    <scope>NUCLEOTIDE SEQUENCE [LARGE SCALE GENOMIC DNA]</scope>
    <source>
        <strain evidence="4">cv. Chaw 1501</strain>
        <tissue evidence="3">Young leaves</tissue>
    </source>
</reference>
<dbReference type="PANTHER" id="PTHR24078:SF577">
    <property type="entry name" value="OS05G0562300 PROTEIN"/>
    <property type="match status" value="1"/>
</dbReference>
<evidence type="ECO:0000313" key="3">
    <source>
        <dbReference type="EMBL" id="RWR88476.1"/>
    </source>
</evidence>
<dbReference type="PANTHER" id="PTHR24078">
    <property type="entry name" value="DNAJ HOMOLOG SUBFAMILY C MEMBER"/>
    <property type="match status" value="1"/>
</dbReference>
<dbReference type="SUPFAM" id="SSF46565">
    <property type="entry name" value="Chaperone J-domain"/>
    <property type="match status" value="1"/>
</dbReference>
<name>A0A3S3NAQ5_9MAGN</name>
<keyword evidence="4" id="KW-1185">Reference proteome</keyword>
<dbReference type="Gene3D" id="2.60.260.20">
    <property type="entry name" value="Urease metallochaperone UreE, N-terminal domain"/>
    <property type="match status" value="1"/>
</dbReference>
<proteinExistence type="predicted"/>
<dbReference type="GO" id="GO:0051087">
    <property type="term" value="F:protein-folding chaperone binding"/>
    <property type="evidence" value="ECO:0007669"/>
    <property type="project" value="TreeGrafter"/>
</dbReference>
<dbReference type="PROSITE" id="PS00636">
    <property type="entry name" value="DNAJ_1"/>
    <property type="match status" value="1"/>
</dbReference>
<comment type="caution">
    <text evidence="3">The sequence shown here is derived from an EMBL/GenBank/DDBJ whole genome shotgun (WGS) entry which is preliminary data.</text>
</comment>
<dbReference type="Proteomes" id="UP000283530">
    <property type="component" value="Unassembled WGS sequence"/>
</dbReference>
<dbReference type="GO" id="GO:0005829">
    <property type="term" value="C:cytosol"/>
    <property type="evidence" value="ECO:0007669"/>
    <property type="project" value="TreeGrafter"/>
</dbReference>
<dbReference type="CDD" id="cd06257">
    <property type="entry name" value="DnaJ"/>
    <property type="match status" value="1"/>
</dbReference>
<protein>
    <submittedName>
        <fullName evidence="3">DnaJ subfamily B member 13-like protein</fullName>
    </submittedName>
</protein>
<dbReference type="InterPro" id="IPR036869">
    <property type="entry name" value="J_dom_sf"/>
</dbReference>
<sequence length="284" mass="30883">MSGFGWDDTRKMVTAPNDVWNALVQAKNKLSKYKTLQVSFFDEIHELDADDVVEACRLDGAKEEDEASISGSVPKTKPSISNMGVDYYKILQVDKNANEDDLKKAYHKLAMKLHPDKNPNNKKEAEAKFKQISEAYEVLSDSQKRAIYDQYGEEGLKGQVPPPGAGGAGGPTFFQAGDGPTVFRFSPRNVNDIFSEFFGFSSPFGGGMGSGPSGGGMGGMRGGSRFGGMLRDDLFGSFGEASMVQNPTRKAPPIESTLLCSLEELYKGTTKKMKISREISDING</sequence>
<accession>A0A3S3NAQ5</accession>
<gene>
    <name evidence="3" type="ORF">CKAN_01748600</name>
</gene>
<dbReference type="GO" id="GO:0051082">
    <property type="term" value="F:unfolded protein binding"/>
    <property type="evidence" value="ECO:0007669"/>
    <property type="project" value="TreeGrafter"/>
</dbReference>
<dbReference type="PROSITE" id="PS50076">
    <property type="entry name" value="DNAJ_2"/>
    <property type="match status" value="1"/>
</dbReference>
<evidence type="ECO:0000313" key="4">
    <source>
        <dbReference type="Proteomes" id="UP000283530"/>
    </source>
</evidence>
<dbReference type="AlphaFoldDB" id="A0A3S3NAQ5"/>
<dbReference type="Pfam" id="PF00226">
    <property type="entry name" value="DnaJ"/>
    <property type="match status" value="1"/>
</dbReference>
<dbReference type="OrthoDB" id="10250354at2759"/>
<evidence type="ECO:0000259" key="2">
    <source>
        <dbReference type="PROSITE" id="PS50076"/>
    </source>
</evidence>
<keyword evidence="1" id="KW-0143">Chaperone</keyword>
<dbReference type="SMART" id="SM00271">
    <property type="entry name" value="DnaJ"/>
    <property type="match status" value="1"/>
</dbReference>
<feature type="domain" description="J" evidence="2">
    <location>
        <begin position="86"/>
        <end position="152"/>
    </location>
</feature>
<evidence type="ECO:0000256" key="1">
    <source>
        <dbReference type="ARBA" id="ARBA00023186"/>
    </source>
</evidence>
<dbReference type="FunFam" id="1.10.287.110:FF:000020">
    <property type="entry name" value="DnaJ subfamily B member 13"/>
    <property type="match status" value="1"/>
</dbReference>
<dbReference type="STRING" id="337451.A0A3S3NAQ5"/>